<organism evidence="2 3">
    <name type="scientific">Halorubrum tibetense</name>
    <dbReference type="NCBI Taxonomy" id="175631"/>
    <lineage>
        <taxon>Archaea</taxon>
        <taxon>Methanobacteriati</taxon>
        <taxon>Methanobacteriota</taxon>
        <taxon>Stenosarchaea group</taxon>
        <taxon>Halobacteria</taxon>
        <taxon>Halobacteriales</taxon>
        <taxon>Haloferacaceae</taxon>
        <taxon>Halorubrum</taxon>
    </lineage>
</organism>
<dbReference type="AlphaFoldDB" id="A0ABD5S609"/>
<accession>A0ABD5S609</accession>
<evidence type="ECO:0000313" key="3">
    <source>
        <dbReference type="Proteomes" id="UP001596442"/>
    </source>
</evidence>
<comment type="caution">
    <text evidence="2">The sequence shown here is derived from an EMBL/GenBank/DDBJ whole genome shotgun (WGS) entry which is preliminary data.</text>
</comment>
<sequence>MSNETTEQTLTANLKRVQERYRRRSLESRLEDVADDLRDIKLQAAIMEELFEQEVEVDPELVQKVREARRHAGENEYDALEDGIDQLEQKAKSARSAVEQTLNKMLVSYENQVNAMVKINERIDVYNHDSLEGLHSLLAEWNWREAVSVEETSDFGAQLEECRSFGIDMRGIYEDARSAIIEPLADEGIEDVVESILGSESVHLASLSAEEREKLAESDLGDYLTITLG</sequence>
<proteinExistence type="predicted"/>
<dbReference type="Proteomes" id="UP001596442">
    <property type="component" value="Unassembled WGS sequence"/>
</dbReference>
<protein>
    <submittedName>
        <fullName evidence="2">Uncharacterized protein</fullName>
    </submittedName>
</protein>
<name>A0ABD5S609_9EURY</name>
<feature type="coiled-coil region" evidence="1">
    <location>
        <begin position="70"/>
        <end position="104"/>
    </location>
</feature>
<gene>
    <name evidence="2" type="ORF">ACFQEU_00480</name>
</gene>
<dbReference type="RefSeq" id="WP_379778164.1">
    <property type="nucleotide sequence ID" value="NZ_JBHSWW010000002.1"/>
</dbReference>
<reference evidence="2 3" key="1">
    <citation type="journal article" date="2019" name="Int. J. Syst. Evol. Microbiol.">
        <title>The Global Catalogue of Microorganisms (GCM) 10K type strain sequencing project: providing services to taxonomists for standard genome sequencing and annotation.</title>
        <authorList>
            <consortium name="The Broad Institute Genomics Platform"/>
            <consortium name="The Broad Institute Genome Sequencing Center for Infectious Disease"/>
            <person name="Wu L."/>
            <person name="Ma J."/>
        </authorList>
    </citation>
    <scope>NUCLEOTIDE SEQUENCE [LARGE SCALE GENOMIC DNA]</scope>
    <source>
        <strain evidence="2 3">CGMCC 1.3239</strain>
    </source>
</reference>
<dbReference type="EMBL" id="JBHSWW010000002">
    <property type="protein sequence ID" value="MFC6751957.1"/>
    <property type="molecule type" value="Genomic_DNA"/>
</dbReference>
<keyword evidence="1" id="KW-0175">Coiled coil</keyword>
<keyword evidence="3" id="KW-1185">Reference proteome</keyword>
<evidence type="ECO:0000313" key="2">
    <source>
        <dbReference type="EMBL" id="MFC6751957.1"/>
    </source>
</evidence>
<evidence type="ECO:0000256" key="1">
    <source>
        <dbReference type="SAM" id="Coils"/>
    </source>
</evidence>